<evidence type="ECO:0000313" key="3">
    <source>
        <dbReference type="Proteomes" id="UP001190700"/>
    </source>
</evidence>
<proteinExistence type="predicted"/>
<evidence type="ECO:0000313" key="2">
    <source>
        <dbReference type="EMBL" id="KAK3261988.1"/>
    </source>
</evidence>
<protein>
    <submittedName>
        <fullName evidence="2">Uncharacterized protein</fullName>
    </submittedName>
</protein>
<feature type="region of interest" description="Disordered" evidence="1">
    <location>
        <begin position="306"/>
        <end position="392"/>
    </location>
</feature>
<name>A0AAE0FLW2_9CHLO</name>
<organism evidence="2 3">
    <name type="scientific">Cymbomonas tetramitiformis</name>
    <dbReference type="NCBI Taxonomy" id="36881"/>
    <lineage>
        <taxon>Eukaryota</taxon>
        <taxon>Viridiplantae</taxon>
        <taxon>Chlorophyta</taxon>
        <taxon>Pyramimonadophyceae</taxon>
        <taxon>Pyramimonadales</taxon>
        <taxon>Pyramimonadaceae</taxon>
        <taxon>Cymbomonas</taxon>
    </lineage>
</organism>
<comment type="caution">
    <text evidence="2">The sequence shown here is derived from an EMBL/GenBank/DDBJ whole genome shotgun (WGS) entry which is preliminary data.</text>
</comment>
<accession>A0AAE0FLW2</accession>
<reference evidence="2 3" key="1">
    <citation type="journal article" date="2015" name="Genome Biol. Evol.">
        <title>Comparative Genomics of a Bacterivorous Green Alga Reveals Evolutionary Causalities and Consequences of Phago-Mixotrophic Mode of Nutrition.</title>
        <authorList>
            <person name="Burns J.A."/>
            <person name="Paasch A."/>
            <person name="Narechania A."/>
            <person name="Kim E."/>
        </authorList>
    </citation>
    <scope>NUCLEOTIDE SEQUENCE [LARGE SCALE GENOMIC DNA]</scope>
    <source>
        <strain evidence="2 3">PLY_AMNH</strain>
    </source>
</reference>
<gene>
    <name evidence="2" type="ORF">CYMTET_29133</name>
</gene>
<sequence>MSAFLGRSRTLSRPGARRNTLDDDEVKEQFISALDGVFYAPVVSRLFTHQQRATVDLLTMQQWVSECYARHVQAGTHTALSAAAVTTDCDGSQLSDLTAIILDVKLTDKVNGKGFTLRADKDNGKIGHGGGGSGVRFAARDLPAGGNWSQTQTRKRAAFHKGSGDFIPFCGNETCKKDDARHWHRDCPNGGKHGAGGHFGSFSLDDVENDLLSEQFQVAMDDNDDARFDALCLLAGGRPEMLDGVSACSFGVVPEQVPGALLESLSYCQPATHMGGFTVGGVAGLLGSITSEGAGFAPRYMYAGSEDGSDGSDADGYADEDASADEMASPEMPSRGYIYPVPVFPPRPGLDSPPPSPDYSPGPTDDEAEASIDDRGGVSSYICSTNDSTPTTTFQFGGPLTVLRAGTAVHPPTSGRKVDHAGPAL</sequence>
<feature type="region of interest" description="Disordered" evidence="1">
    <location>
        <begin position="405"/>
        <end position="425"/>
    </location>
</feature>
<feature type="compositionally biased region" description="Basic and acidic residues" evidence="1">
    <location>
        <begin position="416"/>
        <end position="425"/>
    </location>
</feature>
<dbReference type="AlphaFoldDB" id="A0AAE0FLW2"/>
<feature type="compositionally biased region" description="Acidic residues" evidence="1">
    <location>
        <begin position="307"/>
        <end position="324"/>
    </location>
</feature>
<feature type="compositionally biased region" description="Polar residues" evidence="1">
    <location>
        <begin position="381"/>
        <end position="392"/>
    </location>
</feature>
<dbReference type="Proteomes" id="UP001190700">
    <property type="component" value="Unassembled WGS sequence"/>
</dbReference>
<keyword evidence="3" id="KW-1185">Reference proteome</keyword>
<dbReference type="EMBL" id="LGRX02016522">
    <property type="protein sequence ID" value="KAK3261988.1"/>
    <property type="molecule type" value="Genomic_DNA"/>
</dbReference>
<evidence type="ECO:0000256" key="1">
    <source>
        <dbReference type="SAM" id="MobiDB-lite"/>
    </source>
</evidence>
<feature type="compositionally biased region" description="Pro residues" evidence="1">
    <location>
        <begin position="342"/>
        <end position="360"/>
    </location>
</feature>